<evidence type="ECO:0000313" key="1">
    <source>
        <dbReference type="EMBL" id="MBB4092279.1"/>
    </source>
</evidence>
<name>A0AB34YN49_9HYPH</name>
<reference evidence="1 2" key="1">
    <citation type="submission" date="2020-08" db="EMBL/GenBank/DDBJ databases">
        <title>Genomic Encyclopedia of Type Strains, Phase IV (KMG-IV): sequencing the most valuable type-strain genomes for metagenomic binning, comparative biology and taxonomic classification.</title>
        <authorList>
            <person name="Goeker M."/>
        </authorList>
    </citation>
    <scope>NUCLEOTIDE SEQUENCE [LARGE SCALE GENOMIC DNA]</scope>
    <source>
        <strain evidence="1 2">DSM 23868</strain>
    </source>
</reference>
<comment type="caution">
    <text evidence="1">The sequence shown here is derived from an EMBL/GenBank/DDBJ whole genome shotgun (WGS) entry which is preliminary data.</text>
</comment>
<dbReference type="AlphaFoldDB" id="A0AB34YN49"/>
<evidence type="ECO:0000313" key="2">
    <source>
        <dbReference type="Proteomes" id="UP000553980"/>
    </source>
</evidence>
<sequence>MTTILTTVVATMFMHIAFGSDRMSELAVARKIR</sequence>
<dbReference type="Proteomes" id="UP000553980">
    <property type="component" value="Unassembled WGS sequence"/>
</dbReference>
<proteinExistence type="predicted"/>
<keyword evidence="2" id="KW-1185">Reference proteome</keyword>
<organism evidence="1 2">
    <name type="scientific">Brucella pecoris</name>
    <dbReference type="NCBI Taxonomy" id="867683"/>
    <lineage>
        <taxon>Bacteria</taxon>
        <taxon>Pseudomonadati</taxon>
        <taxon>Pseudomonadota</taxon>
        <taxon>Alphaproteobacteria</taxon>
        <taxon>Hyphomicrobiales</taxon>
        <taxon>Brucellaceae</taxon>
        <taxon>Brucella/Ochrobactrum group</taxon>
        <taxon>Brucella</taxon>
    </lineage>
</organism>
<accession>A0AB34YN49</accession>
<protein>
    <submittedName>
        <fullName evidence="1">Uncharacterized protein</fullName>
    </submittedName>
</protein>
<gene>
    <name evidence="1" type="ORF">GGQ79_000752</name>
</gene>
<dbReference type="EMBL" id="JACIEX010000001">
    <property type="protein sequence ID" value="MBB4092279.1"/>
    <property type="molecule type" value="Genomic_DNA"/>
</dbReference>